<evidence type="ECO:0000313" key="1">
    <source>
        <dbReference type="EMBL" id="KAF3855838.1"/>
    </source>
</evidence>
<comment type="caution">
    <text evidence="1">The sequence shown here is derived from an EMBL/GenBank/DDBJ whole genome shotgun (WGS) entry which is preliminary data.</text>
</comment>
<keyword evidence="2" id="KW-1185">Reference proteome</keyword>
<accession>A0A7J5Z677</accession>
<sequence length="114" mass="12523">MCEVCAMVEKTDWISTLSGDVTATPPSSFNTTGQSLLYSWVDILFWNNHLFWTALSASLIHSGPTGDITILLTDLCCTVEEESVIKGPKASPKHQFSMMIFPSSQEALRSAHIT</sequence>
<name>A0A7J5Z677_DISMA</name>
<proteinExistence type="predicted"/>
<dbReference type="EMBL" id="JAAKFY010000006">
    <property type="protein sequence ID" value="KAF3855838.1"/>
    <property type="molecule type" value="Genomic_DNA"/>
</dbReference>
<gene>
    <name evidence="1" type="ORF">F7725_016561</name>
</gene>
<protein>
    <submittedName>
        <fullName evidence="1">Uncharacterized protein</fullName>
    </submittedName>
</protein>
<dbReference type="Proteomes" id="UP000518266">
    <property type="component" value="Unassembled WGS sequence"/>
</dbReference>
<organism evidence="1 2">
    <name type="scientific">Dissostichus mawsoni</name>
    <name type="common">Antarctic cod</name>
    <dbReference type="NCBI Taxonomy" id="36200"/>
    <lineage>
        <taxon>Eukaryota</taxon>
        <taxon>Metazoa</taxon>
        <taxon>Chordata</taxon>
        <taxon>Craniata</taxon>
        <taxon>Vertebrata</taxon>
        <taxon>Euteleostomi</taxon>
        <taxon>Actinopterygii</taxon>
        <taxon>Neopterygii</taxon>
        <taxon>Teleostei</taxon>
        <taxon>Neoteleostei</taxon>
        <taxon>Acanthomorphata</taxon>
        <taxon>Eupercaria</taxon>
        <taxon>Perciformes</taxon>
        <taxon>Notothenioidei</taxon>
        <taxon>Nototheniidae</taxon>
        <taxon>Dissostichus</taxon>
    </lineage>
</organism>
<dbReference type="AlphaFoldDB" id="A0A7J5Z677"/>
<feature type="non-terminal residue" evidence="1">
    <location>
        <position position="114"/>
    </location>
</feature>
<evidence type="ECO:0000313" key="2">
    <source>
        <dbReference type="Proteomes" id="UP000518266"/>
    </source>
</evidence>
<reference evidence="1 2" key="1">
    <citation type="submission" date="2020-03" db="EMBL/GenBank/DDBJ databases">
        <title>Dissostichus mawsoni Genome sequencing and assembly.</title>
        <authorList>
            <person name="Park H."/>
        </authorList>
    </citation>
    <scope>NUCLEOTIDE SEQUENCE [LARGE SCALE GENOMIC DNA]</scope>
    <source>
        <strain evidence="1">DM0001</strain>
        <tissue evidence="1">Muscle</tissue>
    </source>
</reference>